<dbReference type="SUPFAM" id="SSF103481">
    <property type="entry name" value="Multidrug resistance efflux transporter EmrE"/>
    <property type="match status" value="2"/>
</dbReference>
<keyword evidence="2" id="KW-0472">Membrane</keyword>
<evidence type="ECO:0000313" key="6">
    <source>
        <dbReference type="Proteomes" id="UP000199541"/>
    </source>
</evidence>
<reference evidence="4" key="1">
    <citation type="journal article" date="2014" name="Int. J. Syst. Evol. Microbiol.">
        <title>Complete genome sequence of Corynebacterium casei LMG S-19264T (=DSM 44701T), isolated from a smear-ripened cheese.</title>
        <authorList>
            <consortium name="US DOE Joint Genome Institute (JGI-PGF)"/>
            <person name="Walter F."/>
            <person name="Albersmeier A."/>
            <person name="Kalinowski J."/>
            <person name="Ruckert C."/>
        </authorList>
    </citation>
    <scope>NUCLEOTIDE SEQUENCE</scope>
    <source>
        <strain evidence="4">CGMCC 1.10859</strain>
    </source>
</reference>
<keyword evidence="2" id="KW-0812">Transmembrane</keyword>
<evidence type="ECO:0000313" key="7">
    <source>
        <dbReference type="Proteomes" id="UP000634647"/>
    </source>
</evidence>
<evidence type="ECO:0000259" key="3">
    <source>
        <dbReference type="Pfam" id="PF00892"/>
    </source>
</evidence>
<gene>
    <name evidence="4" type="ORF">GCM10008024_29110</name>
    <name evidence="5" type="ORF">SAMN05444006_11469</name>
</gene>
<dbReference type="RefSeq" id="WP_081825224.1">
    <property type="nucleotide sequence ID" value="NZ_BNAB01000014.1"/>
</dbReference>
<organism evidence="4 7">
    <name type="scientific">Allgaiera indica</name>
    <dbReference type="NCBI Taxonomy" id="765699"/>
    <lineage>
        <taxon>Bacteria</taxon>
        <taxon>Pseudomonadati</taxon>
        <taxon>Pseudomonadota</taxon>
        <taxon>Alphaproteobacteria</taxon>
        <taxon>Rhodobacterales</taxon>
        <taxon>Paracoccaceae</taxon>
        <taxon>Allgaiera</taxon>
    </lineage>
</organism>
<accession>A0AAN4UT11</accession>
<feature type="transmembrane region" description="Helical" evidence="2">
    <location>
        <begin position="208"/>
        <end position="228"/>
    </location>
</feature>
<feature type="transmembrane region" description="Helical" evidence="2">
    <location>
        <begin position="153"/>
        <end position="173"/>
    </location>
</feature>
<feature type="region of interest" description="Disordered" evidence="1">
    <location>
        <begin position="295"/>
        <end position="329"/>
    </location>
</feature>
<reference evidence="4" key="3">
    <citation type="submission" date="2023-06" db="EMBL/GenBank/DDBJ databases">
        <authorList>
            <person name="Sun Q."/>
            <person name="Zhou Y."/>
        </authorList>
    </citation>
    <scope>NUCLEOTIDE SEQUENCE</scope>
    <source>
        <strain evidence="4">CGMCC 1.10859</strain>
    </source>
</reference>
<feature type="domain" description="EamA" evidence="3">
    <location>
        <begin position="7"/>
        <end position="139"/>
    </location>
</feature>
<feature type="transmembrane region" description="Helical" evidence="2">
    <location>
        <begin position="97"/>
        <end position="116"/>
    </location>
</feature>
<comment type="caution">
    <text evidence="4">The sequence shown here is derived from an EMBL/GenBank/DDBJ whole genome shotgun (WGS) entry which is preliminary data.</text>
</comment>
<dbReference type="Proteomes" id="UP000199541">
    <property type="component" value="Unassembled WGS sequence"/>
</dbReference>
<dbReference type="InterPro" id="IPR000620">
    <property type="entry name" value="EamA_dom"/>
</dbReference>
<dbReference type="AlphaFoldDB" id="A0AAN4UT11"/>
<evidence type="ECO:0000256" key="2">
    <source>
        <dbReference type="SAM" id="Phobius"/>
    </source>
</evidence>
<evidence type="ECO:0000256" key="1">
    <source>
        <dbReference type="SAM" id="MobiDB-lite"/>
    </source>
</evidence>
<feature type="transmembrane region" description="Helical" evidence="2">
    <location>
        <begin position="37"/>
        <end position="55"/>
    </location>
</feature>
<evidence type="ECO:0000313" key="4">
    <source>
        <dbReference type="EMBL" id="GHE03934.1"/>
    </source>
</evidence>
<proteinExistence type="predicted"/>
<name>A0AAN4UT11_9RHOB</name>
<feature type="transmembrane region" description="Helical" evidence="2">
    <location>
        <begin position="67"/>
        <end position="91"/>
    </location>
</feature>
<feature type="transmembrane region" description="Helical" evidence="2">
    <location>
        <begin position="180"/>
        <end position="202"/>
    </location>
</feature>
<reference evidence="5 6" key="2">
    <citation type="submission" date="2016-10" db="EMBL/GenBank/DDBJ databases">
        <authorList>
            <person name="Varghese N."/>
            <person name="Submissions S."/>
        </authorList>
    </citation>
    <scope>NUCLEOTIDE SEQUENCE [LARGE SCALE GENOMIC DNA]</scope>
    <source>
        <strain evidence="5 6">DSM 24802</strain>
    </source>
</reference>
<dbReference type="InterPro" id="IPR037185">
    <property type="entry name" value="EmrE-like"/>
</dbReference>
<sequence>MTRHPQFGIFLGLFGALAITPDTLLMRWSAMGGAEMTAWRGLLMGATLLSAWLIFRRRHLRGDLRAIACGAGMLVVVCQFFNLSLFAIGIAVAPVPVVLFSVATTPIFSALLSRMLLGEGTHWSTWATIVAVLAGIGIAVFGASPGGAGGSPLLGAAAGLGVALSLALSFVTIRRRTQLPILLMVAVGAMLAGLFSLAWIGPRAMAGGHLWAIALSGGLILPVSFFSLSLAPRYTQASNVSLLLLLETILGPIWVWAGIGVAPTPAMLAGGAIVIGSLAVYLWYAAQRQTRVRGLAPSSEPSSGASLDDEGRVSPSTPTPAMAPGSVTQ</sequence>
<dbReference type="EMBL" id="FNOB01000014">
    <property type="protein sequence ID" value="SDX35428.1"/>
    <property type="molecule type" value="Genomic_DNA"/>
</dbReference>
<protein>
    <submittedName>
        <fullName evidence="5">EamA-like transporter family protein</fullName>
    </submittedName>
    <submittedName>
        <fullName evidence="4">Permease</fullName>
    </submittedName>
</protein>
<dbReference type="EMBL" id="BNAB01000014">
    <property type="protein sequence ID" value="GHE03934.1"/>
    <property type="molecule type" value="Genomic_DNA"/>
</dbReference>
<dbReference type="Proteomes" id="UP000634647">
    <property type="component" value="Unassembled WGS sequence"/>
</dbReference>
<feature type="transmembrane region" description="Helical" evidence="2">
    <location>
        <begin position="123"/>
        <end position="141"/>
    </location>
</feature>
<keyword evidence="2" id="KW-1133">Transmembrane helix</keyword>
<evidence type="ECO:0000313" key="5">
    <source>
        <dbReference type="EMBL" id="SDX35428.1"/>
    </source>
</evidence>
<dbReference type="PANTHER" id="PTHR22911">
    <property type="entry name" value="ACYL-MALONYL CONDENSING ENZYME-RELATED"/>
    <property type="match status" value="1"/>
</dbReference>
<dbReference type="GO" id="GO:0016020">
    <property type="term" value="C:membrane"/>
    <property type="evidence" value="ECO:0007669"/>
    <property type="project" value="InterPro"/>
</dbReference>
<feature type="transmembrane region" description="Helical" evidence="2">
    <location>
        <begin position="265"/>
        <end position="284"/>
    </location>
</feature>
<dbReference type="Pfam" id="PF00892">
    <property type="entry name" value="EamA"/>
    <property type="match status" value="1"/>
</dbReference>
<keyword evidence="6" id="KW-1185">Reference proteome</keyword>
<feature type="transmembrane region" description="Helical" evidence="2">
    <location>
        <begin position="240"/>
        <end position="259"/>
    </location>
</feature>